<dbReference type="Gene3D" id="3.40.630.10">
    <property type="entry name" value="Zn peptidases"/>
    <property type="match status" value="1"/>
</dbReference>
<gene>
    <name evidence="2" type="ORF">MGWOODY_XGa2723</name>
</gene>
<dbReference type="Pfam" id="PF01546">
    <property type="entry name" value="Peptidase_M20"/>
    <property type="match status" value="1"/>
</dbReference>
<dbReference type="SUPFAM" id="SSF55031">
    <property type="entry name" value="Bacterial exopeptidase dimerisation domain"/>
    <property type="match status" value="1"/>
</dbReference>
<dbReference type="PANTHER" id="PTHR11014">
    <property type="entry name" value="PEPTIDASE M20 FAMILY MEMBER"/>
    <property type="match status" value="1"/>
</dbReference>
<name>A0A160TTK1_9ZZZZ</name>
<dbReference type="InterPro" id="IPR036264">
    <property type="entry name" value="Bact_exopeptidase_dim_dom"/>
</dbReference>
<accession>A0A160TTK1</accession>
<dbReference type="PIRSF" id="PIRSF005962">
    <property type="entry name" value="Pept_M20D_amidohydro"/>
    <property type="match status" value="1"/>
</dbReference>
<dbReference type="SUPFAM" id="SSF53187">
    <property type="entry name" value="Zn-dependent exopeptidases"/>
    <property type="match status" value="1"/>
</dbReference>
<protein>
    <submittedName>
        <fullName evidence="2">N-acetyl-L,L-diaminopimelate deacetylase</fullName>
        <ecNumber evidence="2">3.5.1.47</ecNumber>
    </submittedName>
</protein>
<dbReference type="InterPro" id="IPR002933">
    <property type="entry name" value="Peptidase_M20"/>
</dbReference>
<dbReference type="CDD" id="cd03886">
    <property type="entry name" value="M20_Acy1"/>
    <property type="match status" value="1"/>
</dbReference>
<dbReference type="InterPro" id="IPR017439">
    <property type="entry name" value="Amidohydrolase"/>
</dbReference>
<organism evidence="2">
    <name type="scientific">hydrothermal vent metagenome</name>
    <dbReference type="NCBI Taxonomy" id="652676"/>
    <lineage>
        <taxon>unclassified sequences</taxon>
        <taxon>metagenomes</taxon>
        <taxon>ecological metagenomes</taxon>
    </lineage>
</organism>
<keyword evidence="2" id="KW-0378">Hydrolase</keyword>
<reference evidence="2" key="1">
    <citation type="submission" date="2015-10" db="EMBL/GenBank/DDBJ databases">
        <authorList>
            <person name="Gilbert D.G."/>
        </authorList>
    </citation>
    <scope>NUCLEOTIDE SEQUENCE</scope>
</reference>
<sequence>MYEQLLTEAQALQSQTVALRREIHREPELGLDLPKTRAKVLDGLSGLGLEINQSQATTGLVAILRGARPGPNILLRGDMDALPMSEDTGLPFASQTPGHMHACGHDAHTSMLASAAHLLSKHKEDIRGNVLFMFQPGEEGYGGAKIMLDEGLIEAGGKPDSVFALHVAPELPSGIIACRTGPILAAVDTVHGRIVGRGGHGSMPHNAADPVPVACEVVQAIQTLVTRQFSVFEPVVATVGRIQAGTTNNVIPEAAELDITMRSLSEDTRERLASGVCNLIEQIPVAHGLQGEVKLKRGYPPTINHAAGAELVAKAAQGLLGTEGYRLMPNPDMASEDFSYLLQRYNGAFAFLGVAPPGTDGKAAPCHSNHMLVDEDAMPIGVAMHAAIVFSSLSGLT</sequence>
<dbReference type="Pfam" id="PF07687">
    <property type="entry name" value="M20_dimer"/>
    <property type="match status" value="1"/>
</dbReference>
<dbReference type="EMBL" id="CZRL01000094">
    <property type="protein sequence ID" value="CUS53055.1"/>
    <property type="molecule type" value="Genomic_DNA"/>
</dbReference>
<dbReference type="PANTHER" id="PTHR11014:SF63">
    <property type="entry name" value="METALLOPEPTIDASE, PUTATIVE (AFU_ORTHOLOGUE AFUA_6G09600)-RELATED"/>
    <property type="match status" value="1"/>
</dbReference>
<dbReference type="EC" id="3.5.1.47" evidence="2"/>
<evidence type="ECO:0000259" key="1">
    <source>
        <dbReference type="Pfam" id="PF07687"/>
    </source>
</evidence>
<dbReference type="AlphaFoldDB" id="A0A160TTK1"/>
<proteinExistence type="predicted"/>
<feature type="domain" description="Peptidase M20 dimerisation" evidence="1">
    <location>
        <begin position="190"/>
        <end position="280"/>
    </location>
</feature>
<dbReference type="Gene3D" id="3.30.70.360">
    <property type="match status" value="1"/>
</dbReference>
<dbReference type="NCBIfam" id="TIGR01891">
    <property type="entry name" value="amidohydrolases"/>
    <property type="match status" value="1"/>
</dbReference>
<dbReference type="InterPro" id="IPR011650">
    <property type="entry name" value="Peptidase_M20_dimer"/>
</dbReference>
<dbReference type="GO" id="GO:0050118">
    <property type="term" value="F:N-acetyldiaminopimelate deacetylase activity"/>
    <property type="evidence" value="ECO:0007669"/>
    <property type="project" value="UniProtKB-EC"/>
</dbReference>
<evidence type="ECO:0000313" key="2">
    <source>
        <dbReference type="EMBL" id="CUS53055.1"/>
    </source>
</evidence>